<organism evidence="2">
    <name type="scientific">viral metagenome</name>
    <dbReference type="NCBI Taxonomy" id="1070528"/>
    <lineage>
        <taxon>unclassified sequences</taxon>
        <taxon>metagenomes</taxon>
        <taxon>organismal metagenomes</taxon>
    </lineage>
</organism>
<evidence type="ECO:0000256" key="1">
    <source>
        <dbReference type="SAM" id="MobiDB-lite"/>
    </source>
</evidence>
<evidence type="ECO:0000313" key="2">
    <source>
        <dbReference type="EMBL" id="QHU10876.1"/>
    </source>
</evidence>
<accession>A0A6C0K1C1</accession>
<sequence>MTLTRKINYKKHKKTRRQSGGMMKALRGVFNRGAPGPPPGPRPPLMSADNVRLFNALGLGWQIAPDSTDYEIFNVAQNADDLTIRGAYATIANAIRPLTEASAPERREYFGLRILLRGKRDKLLNPSLRQDYDDLLRYYPKVPLPPVPLPPVPLPPVPLPPVPLPPVPLPPVPPLGSSGPPARIPGAPLPIPVVAAGADLSFFNTQIPNPLEIVRGPPPPPIINTLIGQQIQIIIQGIPHDPANDTISNYLNGLLQYPESSNLENYVLIPGFLQATEVTRLMALLNDVLREKKRKEIGYRVGLGGEFDLFSIVQDPSQPIVADRMSATKLLSLMILSSRLSPKYKLRINPESLLFTQLNNLFDNGNGANFAARQITDILEDFIRTNATVTISYLTNLINGNIVYNIYKTYYADKERDISQGLIKTRLSSWLKTPALETPISYLFNKYTNAEKARLNSDAVICQTIANFSDIIGKPTTPKTLLPKSVFNVDDNDNIDFDKLNEFLRKLGPAAAVNRANKNL</sequence>
<reference evidence="2" key="1">
    <citation type="journal article" date="2020" name="Nature">
        <title>Giant virus diversity and host interactions through global metagenomics.</title>
        <authorList>
            <person name="Schulz F."/>
            <person name="Roux S."/>
            <person name="Paez-Espino D."/>
            <person name="Jungbluth S."/>
            <person name="Walsh D.A."/>
            <person name="Denef V.J."/>
            <person name="McMahon K.D."/>
            <person name="Konstantinidis K.T."/>
            <person name="Eloe-Fadrosh E.A."/>
            <person name="Kyrpides N.C."/>
            <person name="Woyke T."/>
        </authorList>
    </citation>
    <scope>NUCLEOTIDE SEQUENCE</scope>
    <source>
        <strain evidence="2">GVMAG-S-1101165-83</strain>
    </source>
</reference>
<dbReference type="AlphaFoldDB" id="A0A6C0K1C1"/>
<feature type="region of interest" description="Disordered" evidence="1">
    <location>
        <begin position="1"/>
        <end position="21"/>
    </location>
</feature>
<proteinExistence type="predicted"/>
<dbReference type="EMBL" id="MN740772">
    <property type="protein sequence ID" value="QHU10876.1"/>
    <property type="molecule type" value="Genomic_DNA"/>
</dbReference>
<protein>
    <submittedName>
        <fullName evidence="2">Uncharacterized protein</fullName>
    </submittedName>
</protein>
<feature type="compositionally biased region" description="Basic residues" evidence="1">
    <location>
        <begin position="7"/>
        <end position="17"/>
    </location>
</feature>
<name>A0A6C0K1C1_9ZZZZ</name>